<organism evidence="1 2">
    <name type="scientific">Dermacentor silvarum</name>
    <name type="common">Tick</name>
    <dbReference type="NCBI Taxonomy" id="543639"/>
    <lineage>
        <taxon>Eukaryota</taxon>
        <taxon>Metazoa</taxon>
        <taxon>Ecdysozoa</taxon>
        <taxon>Arthropoda</taxon>
        <taxon>Chelicerata</taxon>
        <taxon>Arachnida</taxon>
        <taxon>Acari</taxon>
        <taxon>Parasitiformes</taxon>
        <taxon>Ixodida</taxon>
        <taxon>Ixodoidea</taxon>
        <taxon>Ixodidae</taxon>
        <taxon>Rhipicephalinae</taxon>
        <taxon>Dermacentor</taxon>
    </lineage>
</organism>
<protein>
    <submittedName>
        <fullName evidence="1">Uncharacterized protein</fullName>
    </submittedName>
</protein>
<gene>
    <name evidence="1" type="ORF">HPB49_024434</name>
</gene>
<accession>A0ACB8DL47</accession>
<dbReference type="Proteomes" id="UP000821865">
    <property type="component" value="Chromosome 11"/>
</dbReference>
<proteinExistence type="predicted"/>
<dbReference type="EMBL" id="CM023480">
    <property type="protein sequence ID" value="KAH7971465.1"/>
    <property type="molecule type" value="Genomic_DNA"/>
</dbReference>
<name>A0ACB8DL47_DERSI</name>
<keyword evidence="2" id="KW-1185">Reference proteome</keyword>
<sequence length="186" mass="21214">MDSECFLQEMDSEPMEPESCGIQDELPNDSPHTRTANRNADFQCFLQEAKTAIWKFFFNATELHNLSHAAVEKLFSELQLVFELVMKAYANEIAHAVRASGAARELDLLLRCSFVPELFKRLDKKRARDKYAKETFPFVAPEEQVLSQGGMYHYVPLPKLLHVLCNIPDIVAHLNTPKPRDHAPSV</sequence>
<comment type="caution">
    <text evidence="1">The sequence shown here is derived from an EMBL/GenBank/DDBJ whole genome shotgun (WGS) entry which is preliminary data.</text>
</comment>
<reference evidence="1" key="1">
    <citation type="submission" date="2020-05" db="EMBL/GenBank/DDBJ databases">
        <title>Large-scale comparative analyses of tick genomes elucidate their genetic diversity and vector capacities.</title>
        <authorList>
            <person name="Jia N."/>
            <person name="Wang J."/>
            <person name="Shi W."/>
            <person name="Du L."/>
            <person name="Sun Y."/>
            <person name="Zhan W."/>
            <person name="Jiang J."/>
            <person name="Wang Q."/>
            <person name="Zhang B."/>
            <person name="Ji P."/>
            <person name="Sakyi L.B."/>
            <person name="Cui X."/>
            <person name="Yuan T."/>
            <person name="Jiang B."/>
            <person name="Yang W."/>
            <person name="Lam T.T.-Y."/>
            <person name="Chang Q."/>
            <person name="Ding S."/>
            <person name="Wang X."/>
            <person name="Zhu J."/>
            <person name="Ruan X."/>
            <person name="Zhao L."/>
            <person name="Wei J."/>
            <person name="Que T."/>
            <person name="Du C."/>
            <person name="Cheng J."/>
            <person name="Dai P."/>
            <person name="Han X."/>
            <person name="Huang E."/>
            <person name="Gao Y."/>
            <person name="Liu J."/>
            <person name="Shao H."/>
            <person name="Ye R."/>
            <person name="Li L."/>
            <person name="Wei W."/>
            <person name="Wang X."/>
            <person name="Wang C."/>
            <person name="Yang T."/>
            <person name="Huo Q."/>
            <person name="Li W."/>
            <person name="Guo W."/>
            <person name="Chen H."/>
            <person name="Zhou L."/>
            <person name="Ni X."/>
            <person name="Tian J."/>
            <person name="Zhou Y."/>
            <person name="Sheng Y."/>
            <person name="Liu T."/>
            <person name="Pan Y."/>
            <person name="Xia L."/>
            <person name="Li J."/>
            <person name="Zhao F."/>
            <person name="Cao W."/>
        </authorList>
    </citation>
    <scope>NUCLEOTIDE SEQUENCE</scope>
    <source>
        <strain evidence="1">Dsil-2018</strain>
    </source>
</reference>
<evidence type="ECO:0000313" key="2">
    <source>
        <dbReference type="Proteomes" id="UP000821865"/>
    </source>
</evidence>
<evidence type="ECO:0000313" key="1">
    <source>
        <dbReference type="EMBL" id="KAH7971465.1"/>
    </source>
</evidence>